<proteinExistence type="predicted"/>
<feature type="non-terminal residue" evidence="2">
    <location>
        <position position="1"/>
    </location>
</feature>
<reference evidence="2" key="1">
    <citation type="submission" date="2020-02" db="EMBL/GenBank/DDBJ databases">
        <authorList>
            <person name="Meier V. D."/>
        </authorList>
    </citation>
    <scope>NUCLEOTIDE SEQUENCE</scope>
    <source>
        <strain evidence="2">AVDCRST_MAG82</strain>
    </source>
</reference>
<organism evidence="2">
    <name type="scientific">uncultured Rubrobacteraceae bacterium</name>
    <dbReference type="NCBI Taxonomy" id="349277"/>
    <lineage>
        <taxon>Bacteria</taxon>
        <taxon>Bacillati</taxon>
        <taxon>Actinomycetota</taxon>
        <taxon>Rubrobacteria</taxon>
        <taxon>Rubrobacterales</taxon>
        <taxon>Rubrobacteraceae</taxon>
        <taxon>environmental samples</taxon>
    </lineage>
</organism>
<evidence type="ECO:0000256" key="1">
    <source>
        <dbReference type="SAM" id="MobiDB-lite"/>
    </source>
</evidence>
<feature type="region of interest" description="Disordered" evidence="1">
    <location>
        <begin position="40"/>
        <end position="84"/>
    </location>
</feature>
<gene>
    <name evidence="2" type="ORF">AVDCRST_MAG82-2227</name>
</gene>
<sequence>EEGNVISGYAGYGVGRRCPGSGAVGNAGRQWQCCLRPDCCTGRGRQGADKPVRGQRQHPAHSPGVQRRRARGRDGRRQRHRGRRSGCCAVSVSVSVRRPHRQPCCRASPHGWFVAHRARCRCPARSRWSTGPQDRPL</sequence>
<feature type="non-terminal residue" evidence="2">
    <location>
        <position position="137"/>
    </location>
</feature>
<feature type="compositionally biased region" description="Basic residues" evidence="1">
    <location>
        <begin position="66"/>
        <end position="84"/>
    </location>
</feature>
<protein>
    <submittedName>
        <fullName evidence="2">Uncharacterized protein</fullName>
    </submittedName>
</protein>
<name>A0A6J4Q2C1_9ACTN</name>
<evidence type="ECO:0000313" key="2">
    <source>
        <dbReference type="EMBL" id="CAA9432699.1"/>
    </source>
</evidence>
<accession>A0A6J4Q2C1</accession>
<dbReference type="AlphaFoldDB" id="A0A6J4Q2C1"/>
<dbReference type="EMBL" id="CADCVA010000301">
    <property type="protein sequence ID" value="CAA9432699.1"/>
    <property type="molecule type" value="Genomic_DNA"/>
</dbReference>